<dbReference type="PANTHER" id="PTHR43520:SF8">
    <property type="entry name" value="P-TYPE CU(+) TRANSPORTER"/>
    <property type="match status" value="1"/>
</dbReference>
<evidence type="ECO:0000256" key="8">
    <source>
        <dbReference type="ARBA" id="ARBA00022741"/>
    </source>
</evidence>
<keyword evidence="8 17" id="KW-0547">Nucleotide-binding</keyword>
<dbReference type="PANTHER" id="PTHR43520">
    <property type="entry name" value="ATP7, ISOFORM B"/>
    <property type="match status" value="1"/>
</dbReference>
<dbReference type="Pfam" id="PF00403">
    <property type="entry name" value="HMA"/>
    <property type="match status" value="2"/>
</dbReference>
<feature type="transmembrane region" description="Helical" evidence="17">
    <location>
        <begin position="771"/>
        <end position="793"/>
    </location>
</feature>
<evidence type="ECO:0000256" key="13">
    <source>
        <dbReference type="ARBA" id="ARBA00022989"/>
    </source>
</evidence>
<evidence type="ECO:0000256" key="15">
    <source>
        <dbReference type="ARBA" id="ARBA00023065"/>
    </source>
</evidence>
<dbReference type="InterPro" id="IPR036412">
    <property type="entry name" value="HAD-like_sf"/>
</dbReference>
<dbReference type="PRINTS" id="PR00943">
    <property type="entry name" value="CUATPASE"/>
</dbReference>
<dbReference type="Pfam" id="PF00702">
    <property type="entry name" value="Hydrolase"/>
    <property type="match status" value="1"/>
</dbReference>
<keyword evidence="14" id="KW-0186">Copper</keyword>
<accession>A0A238J1I4</accession>
<evidence type="ECO:0000256" key="5">
    <source>
        <dbReference type="ARBA" id="ARBA00022692"/>
    </source>
</evidence>
<keyword evidence="3" id="KW-0813">Transport</keyword>
<keyword evidence="20" id="KW-1185">Reference proteome</keyword>
<dbReference type="GO" id="GO:0055070">
    <property type="term" value="P:copper ion homeostasis"/>
    <property type="evidence" value="ECO:0007669"/>
    <property type="project" value="TreeGrafter"/>
</dbReference>
<keyword evidence="10 17" id="KW-0067">ATP-binding</keyword>
<evidence type="ECO:0000256" key="6">
    <source>
        <dbReference type="ARBA" id="ARBA00022723"/>
    </source>
</evidence>
<name>A0A238J1I4_9RHOB</name>
<keyword evidence="16 17" id="KW-0472">Membrane</keyword>
<dbReference type="SUPFAM" id="SSF81653">
    <property type="entry name" value="Calcium ATPase, transduction domain A"/>
    <property type="match status" value="1"/>
</dbReference>
<feature type="domain" description="HMA" evidence="18">
    <location>
        <begin position="72"/>
        <end position="137"/>
    </location>
</feature>
<keyword evidence="9" id="KW-0187">Copper transport</keyword>
<dbReference type="NCBIfam" id="TIGR01494">
    <property type="entry name" value="ATPase_P-type"/>
    <property type="match status" value="1"/>
</dbReference>
<dbReference type="RefSeq" id="WP_093974132.1">
    <property type="nucleotide sequence ID" value="NZ_FXXQ01000007.1"/>
</dbReference>
<organism evidence="19 20">
    <name type="scientific">Boseongicola aestuarii</name>
    <dbReference type="NCBI Taxonomy" id="1470561"/>
    <lineage>
        <taxon>Bacteria</taxon>
        <taxon>Pseudomonadati</taxon>
        <taxon>Pseudomonadota</taxon>
        <taxon>Alphaproteobacteria</taxon>
        <taxon>Rhodobacterales</taxon>
        <taxon>Paracoccaceae</taxon>
        <taxon>Boseongicola</taxon>
    </lineage>
</organism>
<dbReference type="Proteomes" id="UP000201838">
    <property type="component" value="Unassembled WGS sequence"/>
</dbReference>
<dbReference type="SUPFAM" id="SSF56784">
    <property type="entry name" value="HAD-like"/>
    <property type="match status" value="1"/>
</dbReference>
<evidence type="ECO:0000256" key="17">
    <source>
        <dbReference type="RuleBase" id="RU362081"/>
    </source>
</evidence>
<dbReference type="InterPro" id="IPR006122">
    <property type="entry name" value="HMA_Cu_ion-bd"/>
</dbReference>
<keyword evidence="15" id="KW-0406">Ion transport</keyword>
<evidence type="ECO:0000313" key="20">
    <source>
        <dbReference type="Proteomes" id="UP000201838"/>
    </source>
</evidence>
<dbReference type="PRINTS" id="PR00119">
    <property type="entry name" value="CATATPASE"/>
</dbReference>
<evidence type="ECO:0000256" key="11">
    <source>
        <dbReference type="ARBA" id="ARBA00022842"/>
    </source>
</evidence>
<dbReference type="CDD" id="cd00371">
    <property type="entry name" value="HMA"/>
    <property type="match status" value="2"/>
</dbReference>
<dbReference type="PROSITE" id="PS01047">
    <property type="entry name" value="HMA_1"/>
    <property type="match status" value="2"/>
</dbReference>
<keyword evidence="7" id="KW-0677">Repeat</keyword>
<evidence type="ECO:0000256" key="4">
    <source>
        <dbReference type="ARBA" id="ARBA00022475"/>
    </source>
</evidence>
<dbReference type="InterPro" id="IPR018303">
    <property type="entry name" value="ATPase_P-typ_P_site"/>
</dbReference>
<feature type="transmembrane region" description="Helical" evidence="17">
    <location>
        <begin position="746"/>
        <end position="765"/>
    </location>
</feature>
<keyword evidence="5 17" id="KW-0812">Transmembrane</keyword>
<evidence type="ECO:0000256" key="16">
    <source>
        <dbReference type="ARBA" id="ARBA00023136"/>
    </source>
</evidence>
<dbReference type="Pfam" id="PF00122">
    <property type="entry name" value="E1-E2_ATPase"/>
    <property type="match status" value="1"/>
</dbReference>
<dbReference type="InterPro" id="IPR036163">
    <property type="entry name" value="HMA_dom_sf"/>
</dbReference>
<dbReference type="PROSITE" id="PS50846">
    <property type="entry name" value="HMA_2"/>
    <property type="match status" value="2"/>
</dbReference>
<keyword evidence="11" id="KW-0460">Magnesium</keyword>
<feature type="transmembrane region" description="Helical" evidence="17">
    <location>
        <begin position="411"/>
        <end position="434"/>
    </location>
</feature>
<dbReference type="AlphaFoldDB" id="A0A238J1I4"/>
<dbReference type="InterPro" id="IPR017969">
    <property type="entry name" value="Heavy-metal-associated_CS"/>
</dbReference>
<keyword evidence="19" id="KW-0378">Hydrolase</keyword>
<dbReference type="GO" id="GO:0005524">
    <property type="term" value="F:ATP binding"/>
    <property type="evidence" value="ECO:0007669"/>
    <property type="project" value="UniProtKB-UniRule"/>
</dbReference>
<dbReference type="Gene3D" id="2.70.150.10">
    <property type="entry name" value="Calcium-transporting ATPase, cytoplasmic transduction domain A"/>
    <property type="match status" value="1"/>
</dbReference>
<evidence type="ECO:0000256" key="14">
    <source>
        <dbReference type="ARBA" id="ARBA00023008"/>
    </source>
</evidence>
<dbReference type="CDD" id="cd02094">
    <property type="entry name" value="P-type_ATPase_Cu-like"/>
    <property type="match status" value="1"/>
</dbReference>
<dbReference type="InterPro" id="IPR006121">
    <property type="entry name" value="HMA_dom"/>
</dbReference>
<evidence type="ECO:0000256" key="3">
    <source>
        <dbReference type="ARBA" id="ARBA00022448"/>
    </source>
</evidence>
<dbReference type="EC" id="3.6.3.4" evidence="19"/>
<dbReference type="GO" id="GO:0005886">
    <property type="term" value="C:plasma membrane"/>
    <property type="evidence" value="ECO:0007669"/>
    <property type="project" value="UniProtKB-SubCell"/>
</dbReference>
<evidence type="ECO:0000256" key="2">
    <source>
        <dbReference type="ARBA" id="ARBA00006024"/>
    </source>
</evidence>
<dbReference type="NCBIfam" id="TIGR01511">
    <property type="entry name" value="ATPase-IB1_Cu"/>
    <property type="match status" value="1"/>
</dbReference>
<sequence length="802" mass="80739">MSTASLFRVPVEGMSCASCVGRVEAAVLRVPGVLGARVNLASGTVEADLGEGGASQDVVSALKEAGYPARVETLRGSVEGLSCASCVGRLERALVAVPGVVEARVNLADRSAVVEYGAGTERAAILAAAQSAGYPITADEDASGHEDAEDAALTRSVWIASILVLPVFLIEMGGHFIPGVHALVAETIGHQASRVLQFLLIGAVLMGPGRVFFARGVPSLLKGAPEMNSLVALGTGAAFVYSTVATFMPGVLPGNARGVYFEAAGVIVVLILVGRLLEARAKGRTGAAVRALVGLRPDTARVLRGGDVVEVPLASVAVGDVVQLKPGARVPVDGVVVKGTSFVDEAMLSGEPVPVEKGAGDAVTGGTVNGAGLLEVRVNEVGADTVLARIIRMVQDAQGAKLPVQAVIDRVTGVFVPVVLGVALLTVVVWLVFGPGLGEALVAGVSVLIIACPCAMGLATPTSIMVGTGRGAELGVLFRKGAALQALREVEIVAFDKTGTLTEGRPEVTDVVTVDGFAREAILSAAGAVEAGSEHPIAQAILRAAGDVPAAEDFKSVTGAGVSGAVDGATVLVGRAKLLGDAGVDAAPMAAAADRLAQEGKTAFFVAIGGALAGVIAVADPVRNGAAKVVSDLQAMGLKVAMVSGDRRATAEVIGAKLGVDLVEADATPDDKVEIIGRLGPRVAFVGDGINDAPALAAAHVGIAIGTGTDVAVETADVVLMSGDPAGVVRALGLSRAAMRNIHQNLGWAFGYNVLLIPVAAGVLYPAFGLVLSPMLAAGAMAFSSIAVVTNALRLRKFGESS</sequence>
<dbReference type="GO" id="GO:0060003">
    <property type="term" value="P:copper ion export"/>
    <property type="evidence" value="ECO:0007669"/>
    <property type="project" value="UniProtKB-ARBA"/>
</dbReference>
<keyword evidence="13 17" id="KW-1133">Transmembrane helix</keyword>
<gene>
    <name evidence="19" type="primary">actP_2</name>
    <name evidence="19" type="ORF">BOA8489_02294</name>
</gene>
<comment type="similarity">
    <text evidence="2 17">Belongs to the cation transport ATPase (P-type) (TC 3.A.3) family. Type IB subfamily.</text>
</comment>
<feature type="transmembrane region" description="Helical" evidence="17">
    <location>
        <begin position="258"/>
        <end position="277"/>
    </location>
</feature>
<dbReference type="SFLD" id="SFLDG00002">
    <property type="entry name" value="C1.7:_P-type_atpase_like"/>
    <property type="match status" value="1"/>
</dbReference>
<evidence type="ECO:0000256" key="9">
    <source>
        <dbReference type="ARBA" id="ARBA00022796"/>
    </source>
</evidence>
<dbReference type="Gene3D" id="3.40.1110.10">
    <property type="entry name" value="Calcium-transporting ATPase, cytoplasmic domain N"/>
    <property type="match status" value="1"/>
</dbReference>
<keyword evidence="4 17" id="KW-1003">Cell membrane</keyword>
<proteinExistence type="inferred from homology"/>
<dbReference type="GO" id="GO:0005507">
    <property type="term" value="F:copper ion binding"/>
    <property type="evidence" value="ECO:0007669"/>
    <property type="project" value="InterPro"/>
</dbReference>
<dbReference type="GO" id="GO:0043682">
    <property type="term" value="F:P-type divalent copper transporter activity"/>
    <property type="evidence" value="ECO:0007669"/>
    <property type="project" value="TreeGrafter"/>
</dbReference>
<evidence type="ECO:0000256" key="12">
    <source>
        <dbReference type="ARBA" id="ARBA00022967"/>
    </source>
</evidence>
<dbReference type="InterPro" id="IPR027256">
    <property type="entry name" value="P-typ_ATPase_IB"/>
</dbReference>
<evidence type="ECO:0000256" key="10">
    <source>
        <dbReference type="ARBA" id="ARBA00022840"/>
    </source>
</evidence>
<feature type="transmembrane region" description="Helical" evidence="17">
    <location>
        <begin position="157"/>
        <end position="177"/>
    </location>
</feature>
<dbReference type="SFLD" id="SFLDF00027">
    <property type="entry name" value="p-type_atpase"/>
    <property type="match status" value="1"/>
</dbReference>
<dbReference type="InterPro" id="IPR023299">
    <property type="entry name" value="ATPase_P-typ_cyto_dom_N"/>
</dbReference>
<dbReference type="InterPro" id="IPR023214">
    <property type="entry name" value="HAD_sf"/>
</dbReference>
<dbReference type="Gene3D" id="3.40.50.1000">
    <property type="entry name" value="HAD superfamily/HAD-like"/>
    <property type="match status" value="1"/>
</dbReference>
<dbReference type="SUPFAM" id="SSF81665">
    <property type="entry name" value="Calcium ATPase, transmembrane domain M"/>
    <property type="match status" value="1"/>
</dbReference>
<dbReference type="PROSITE" id="PS00154">
    <property type="entry name" value="ATPASE_E1_E2"/>
    <property type="match status" value="1"/>
</dbReference>
<evidence type="ECO:0000259" key="18">
    <source>
        <dbReference type="PROSITE" id="PS50846"/>
    </source>
</evidence>
<reference evidence="19 20" key="1">
    <citation type="submission" date="2017-05" db="EMBL/GenBank/DDBJ databases">
        <authorList>
            <person name="Song R."/>
            <person name="Chenine A.L."/>
            <person name="Ruprecht R.M."/>
        </authorList>
    </citation>
    <scope>NUCLEOTIDE SEQUENCE [LARGE SCALE GENOMIC DNA]</scope>
    <source>
        <strain evidence="19 20">CECT 8489</strain>
    </source>
</reference>
<dbReference type="InterPro" id="IPR001757">
    <property type="entry name" value="P_typ_ATPase"/>
</dbReference>
<dbReference type="SFLD" id="SFLDS00003">
    <property type="entry name" value="Haloacid_Dehalogenase"/>
    <property type="match status" value="1"/>
</dbReference>
<dbReference type="InterPro" id="IPR008250">
    <property type="entry name" value="ATPase_P-typ_transduc_dom_A_sf"/>
</dbReference>
<dbReference type="Gene3D" id="3.30.70.100">
    <property type="match status" value="2"/>
</dbReference>
<dbReference type="OrthoDB" id="9807843at2"/>
<keyword evidence="12" id="KW-1278">Translocase</keyword>
<dbReference type="InterPro" id="IPR044492">
    <property type="entry name" value="P_typ_ATPase_HD_dom"/>
</dbReference>
<dbReference type="NCBIfam" id="TIGR01525">
    <property type="entry name" value="ATPase-IB_hvy"/>
    <property type="match status" value="1"/>
</dbReference>
<evidence type="ECO:0000256" key="7">
    <source>
        <dbReference type="ARBA" id="ARBA00022737"/>
    </source>
</evidence>
<dbReference type="InterPro" id="IPR023298">
    <property type="entry name" value="ATPase_P-typ_TM_dom_sf"/>
</dbReference>
<dbReference type="NCBIfam" id="TIGR00003">
    <property type="entry name" value="copper ion binding protein"/>
    <property type="match status" value="1"/>
</dbReference>
<feature type="transmembrane region" description="Helical" evidence="17">
    <location>
        <begin position="440"/>
        <end position="460"/>
    </location>
</feature>
<dbReference type="FunFam" id="2.70.150.10:FF:000020">
    <property type="entry name" value="Copper-exporting P-type ATPase A"/>
    <property type="match status" value="1"/>
</dbReference>
<dbReference type="InterPro" id="IPR059000">
    <property type="entry name" value="ATPase_P-type_domA"/>
</dbReference>
<feature type="domain" description="HMA" evidence="18">
    <location>
        <begin position="5"/>
        <end position="70"/>
    </location>
</feature>
<dbReference type="EMBL" id="FXXQ01000007">
    <property type="protein sequence ID" value="SMX24171.1"/>
    <property type="molecule type" value="Genomic_DNA"/>
</dbReference>
<evidence type="ECO:0000256" key="1">
    <source>
        <dbReference type="ARBA" id="ARBA00004651"/>
    </source>
</evidence>
<feature type="transmembrane region" description="Helical" evidence="17">
    <location>
        <begin position="230"/>
        <end position="252"/>
    </location>
</feature>
<keyword evidence="6 17" id="KW-0479">Metal-binding</keyword>
<dbReference type="GO" id="GO:0016887">
    <property type="term" value="F:ATP hydrolysis activity"/>
    <property type="evidence" value="ECO:0007669"/>
    <property type="project" value="InterPro"/>
</dbReference>
<protein>
    <submittedName>
        <fullName evidence="19">Copper-transporting P-type ATPase</fullName>
        <ecNumber evidence="19">3.6.3.4</ecNumber>
    </submittedName>
</protein>
<dbReference type="SUPFAM" id="SSF55008">
    <property type="entry name" value="HMA, heavy metal-associated domain"/>
    <property type="match status" value="2"/>
</dbReference>
<feature type="transmembrane region" description="Helical" evidence="17">
    <location>
        <begin position="197"/>
        <end position="218"/>
    </location>
</feature>
<comment type="subcellular location">
    <subcellularLocation>
        <location evidence="1">Cell membrane</location>
        <topology evidence="1">Multi-pass membrane protein</topology>
    </subcellularLocation>
</comment>
<evidence type="ECO:0000313" key="19">
    <source>
        <dbReference type="EMBL" id="SMX24171.1"/>
    </source>
</evidence>